<organism evidence="3 4">
    <name type="scientific">Sporormia fimetaria CBS 119925</name>
    <dbReference type="NCBI Taxonomy" id="1340428"/>
    <lineage>
        <taxon>Eukaryota</taxon>
        <taxon>Fungi</taxon>
        <taxon>Dikarya</taxon>
        <taxon>Ascomycota</taxon>
        <taxon>Pezizomycotina</taxon>
        <taxon>Dothideomycetes</taxon>
        <taxon>Pleosporomycetidae</taxon>
        <taxon>Pleosporales</taxon>
        <taxon>Sporormiaceae</taxon>
        <taxon>Sporormia</taxon>
    </lineage>
</organism>
<feature type="compositionally biased region" description="Polar residues" evidence="1">
    <location>
        <begin position="434"/>
        <end position="449"/>
    </location>
</feature>
<feature type="compositionally biased region" description="Low complexity" evidence="1">
    <location>
        <begin position="384"/>
        <end position="393"/>
    </location>
</feature>
<accession>A0A6A6V655</accession>
<feature type="compositionally biased region" description="Low complexity" evidence="1">
    <location>
        <begin position="410"/>
        <end position="431"/>
    </location>
</feature>
<feature type="region of interest" description="Disordered" evidence="1">
    <location>
        <begin position="290"/>
        <end position="457"/>
    </location>
</feature>
<gene>
    <name evidence="3" type="ORF">M011DRAFT_460585</name>
</gene>
<feature type="compositionally biased region" description="Basic and acidic residues" evidence="1">
    <location>
        <begin position="647"/>
        <end position="661"/>
    </location>
</feature>
<keyword evidence="4" id="KW-1185">Reference proteome</keyword>
<evidence type="ECO:0000259" key="2">
    <source>
        <dbReference type="PROSITE" id="PS51035"/>
    </source>
</evidence>
<evidence type="ECO:0000313" key="4">
    <source>
        <dbReference type="Proteomes" id="UP000799440"/>
    </source>
</evidence>
<proteinExistence type="predicted"/>
<feature type="region of interest" description="Disordered" evidence="1">
    <location>
        <begin position="578"/>
        <end position="606"/>
    </location>
</feature>
<sequence>METRPSKDRLRHPTSDTTSANFPSASLREANILLEYCLPHAIAMARRSARLQKRSLSNSSWVSAQSNLSTHEEQDEPLVSVTEQSEPESAAKSKTPSKPKSKKRGNVAPTSAQKLLSPAHSRLSTDLLANFSASTPDSTPIKPPAELMHPALFHPSTAKMSDEARWARVEALGAHTAPAKGPDGREIGEATPSKVPSKMAAMSSPDYKFSFKAPVSAPTLPPLTPSTRRILEELDAKRVAEGGRSLFRPDEFAGADTPARKVAVPKGKASRFSNAHMAEFKKMDSIANHPSAFRADPSRAKPVTASLQRTPTREASAKTPNKLKRTQSKMDLNEAFFFEPQAEKHMSKPAATPLKRAQTKDETPGSKLPRSTSTVRLVAPSRNGASATAAGEASAKRVRRTKEDDAASTRPVSRDAAAAAAPTPARRLPAATSRLMTPTKASLLRSQSAKAIRNTKMLPSLFRSPSTKTEQPTTSLSEAVKEGIRKTNDSLQKMRSILRTPSRKFSDDPQKIAAGTHITPPALLAELPAPPKTAPVRKQVNFSNSTLEKATKDELLQSPSPVKLRATSVTLGNNVVYPALPTEEPQSPSRRMTFGGPTPSSMPFSFESNKTIKFGGAASGTIRMVPKAGVSASSDDKKRKLTSVEEVSDKENSEPAEETRSPKKLKMGPPATPKTASKLPRRTPKSAISKSSIWYEAHGFLDWTASGVDHWEGVIFTTPMPCHSRFSTALQLFLASLEHAPLNASISHPLLSSSAPPPSDVVGASDTSRLQRLLEQTGLFEFLRKTGVVEYLTNPRLDDPVYITSLALVLAAVFVTMSWFSRAGGSWGAGRFSPFGRSASNPPGSEITDGDFSYITNEDLAHHNRRRTSREIVDWDDSNPDRESDVLVFKHGRTNFPAHFPRGCIRDGVLKIKDVRNAAAKKLGVNDPRRIRMFSKGRNLKFDDRSAKEEGLRGDGSGSDILCVVGEAETGRMPPGAEDLGQQRSTYSEGEDDEEDDGLDGSGAAAGSAKKKKSRRGNRKRNKKTRTDESTPGLAYSSAQSTGAEFLPTPSTFNAPKPTPSPTPTPRANTPLTPMAKLDALASKFHTEFVPLCVQYMNSPPEDEAKRHFEYKKLSETILAQILLKLDGVEVDGEPEARARRKELVREVQGMLNRLDEVVKR</sequence>
<feature type="compositionally biased region" description="Basic and acidic residues" evidence="1">
    <location>
        <begin position="1"/>
        <end position="14"/>
    </location>
</feature>
<feature type="compositionally biased region" description="Basic residues" evidence="1">
    <location>
        <begin position="95"/>
        <end position="105"/>
    </location>
</feature>
<dbReference type="AlphaFoldDB" id="A0A6A6V655"/>
<dbReference type="InterPro" id="IPR003103">
    <property type="entry name" value="BAG_domain"/>
</dbReference>
<name>A0A6A6V655_9PLEO</name>
<feature type="compositionally biased region" description="Polar residues" evidence="1">
    <location>
        <begin position="1037"/>
        <end position="1054"/>
    </location>
</feature>
<dbReference type="SMART" id="SM00264">
    <property type="entry name" value="BAG"/>
    <property type="match status" value="1"/>
</dbReference>
<feature type="region of interest" description="Disordered" evidence="1">
    <location>
        <begin position="65"/>
        <end position="119"/>
    </location>
</feature>
<dbReference type="SUPFAM" id="SSF63491">
    <property type="entry name" value="BAG domain"/>
    <property type="match status" value="1"/>
</dbReference>
<dbReference type="EMBL" id="MU006586">
    <property type="protein sequence ID" value="KAF2744811.1"/>
    <property type="molecule type" value="Genomic_DNA"/>
</dbReference>
<feature type="region of interest" description="Disordered" evidence="1">
    <location>
        <begin position="1"/>
        <end position="23"/>
    </location>
</feature>
<feature type="compositionally biased region" description="Acidic residues" evidence="1">
    <location>
        <begin position="989"/>
        <end position="999"/>
    </location>
</feature>
<dbReference type="Pfam" id="PF02179">
    <property type="entry name" value="BAG"/>
    <property type="match status" value="1"/>
</dbReference>
<dbReference type="PROSITE" id="PS51035">
    <property type="entry name" value="BAG"/>
    <property type="match status" value="1"/>
</dbReference>
<dbReference type="Proteomes" id="UP000799440">
    <property type="component" value="Unassembled WGS sequence"/>
</dbReference>
<feature type="domain" description="BAG" evidence="2">
    <location>
        <begin position="1101"/>
        <end position="1159"/>
    </location>
</feature>
<feature type="region of interest" description="Disordered" evidence="1">
    <location>
        <begin position="969"/>
        <end position="1072"/>
    </location>
</feature>
<dbReference type="OrthoDB" id="417450at2759"/>
<dbReference type="InterPro" id="IPR036533">
    <property type="entry name" value="BAG_dom_sf"/>
</dbReference>
<evidence type="ECO:0000313" key="3">
    <source>
        <dbReference type="EMBL" id="KAF2744811.1"/>
    </source>
</evidence>
<evidence type="ECO:0000256" key="1">
    <source>
        <dbReference type="SAM" id="MobiDB-lite"/>
    </source>
</evidence>
<feature type="compositionally biased region" description="Basic residues" evidence="1">
    <location>
        <begin position="1009"/>
        <end position="1024"/>
    </location>
</feature>
<dbReference type="Gene3D" id="1.20.58.120">
    <property type="entry name" value="BAG domain"/>
    <property type="match status" value="1"/>
</dbReference>
<feature type="region of interest" description="Disordered" evidence="1">
    <location>
        <begin position="628"/>
        <end position="685"/>
    </location>
</feature>
<reference evidence="3" key="1">
    <citation type="journal article" date="2020" name="Stud. Mycol.">
        <title>101 Dothideomycetes genomes: a test case for predicting lifestyles and emergence of pathogens.</title>
        <authorList>
            <person name="Haridas S."/>
            <person name="Albert R."/>
            <person name="Binder M."/>
            <person name="Bloem J."/>
            <person name="Labutti K."/>
            <person name="Salamov A."/>
            <person name="Andreopoulos B."/>
            <person name="Baker S."/>
            <person name="Barry K."/>
            <person name="Bills G."/>
            <person name="Bluhm B."/>
            <person name="Cannon C."/>
            <person name="Castanera R."/>
            <person name="Culley D."/>
            <person name="Daum C."/>
            <person name="Ezra D."/>
            <person name="Gonzalez J."/>
            <person name="Henrissat B."/>
            <person name="Kuo A."/>
            <person name="Liang C."/>
            <person name="Lipzen A."/>
            <person name="Lutzoni F."/>
            <person name="Magnuson J."/>
            <person name="Mondo S."/>
            <person name="Nolan M."/>
            <person name="Ohm R."/>
            <person name="Pangilinan J."/>
            <person name="Park H.-J."/>
            <person name="Ramirez L."/>
            <person name="Alfaro M."/>
            <person name="Sun H."/>
            <person name="Tritt A."/>
            <person name="Yoshinaga Y."/>
            <person name="Zwiers L.-H."/>
            <person name="Turgeon B."/>
            <person name="Goodwin S."/>
            <person name="Spatafora J."/>
            <person name="Crous P."/>
            <person name="Grigoriev I."/>
        </authorList>
    </citation>
    <scope>NUCLEOTIDE SEQUENCE</scope>
    <source>
        <strain evidence="3">CBS 119925</strain>
    </source>
</reference>
<protein>
    <recommendedName>
        <fullName evidence="2">BAG domain-containing protein</fullName>
    </recommendedName>
</protein>
<dbReference type="GO" id="GO:0051087">
    <property type="term" value="F:protein-folding chaperone binding"/>
    <property type="evidence" value="ECO:0007669"/>
    <property type="project" value="InterPro"/>
</dbReference>